<keyword evidence="5" id="KW-1185">Reference proteome</keyword>
<feature type="domain" description="Peptidase S1" evidence="3">
    <location>
        <begin position="412"/>
        <end position="680"/>
    </location>
</feature>
<dbReference type="GO" id="GO:0006508">
    <property type="term" value="P:proteolysis"/>
    <property type="evidence" value="ECO:0007669"/>
    <property type="project" value="InterPro"/>
</dbReference>
<evidence type="ECO:0000313" key="4">
    <source>
        <dbReference type="EMBL" id="KAG8230544.1"/>
    </source>
</evidence>
<dbReference type="SMART" id="SM00020">
    <property type="entry name" value="Tryp_SPc"/>
    <property type="match status" value="2"/>
</dbReference>
<dbReference type="PANTHER" id="PTHR24260">
    <property type="match status" value="1"/>
</dbReference>
<evidence type="ECO:0000256" key="2">
    <source>
        <dbReference type="ARBA" id="ARBA00023157"/>
    </source>
</evidence>
<dbReference type="InterPro" id="IPR051333">
    <property type="entry name" value="CLIP_Serine_Protease"/>
</dbReference>
<dbReference type="InterPro" id="IPR001314">
    <property type="entry name" value="Peptidase_S1A"/>
</dbReference>
<dbReference type="EMBL" id="KZ308494">
    <property type="protein sequence ID" value="KAG8230544.1"/>
    <property type="molecule type" value="Genomic_DNA"/>
</dbReference>
<feature type="domain" description="Peptidase S1" evidence="3">
    <location>
        <begin position="18"/>
        <end position="335"/>
    </location>
</feature>
<reference evidence="4" key="2">
    <citation type="submission" date="2017-10" db="EMBL/GenBank/DDBJ databases">
        <title>Ladona fulva Genome sequencing and assembly.</title>
        <authorList>
            <person name="Murali S."/>
            <person name="Richards S."/>
            <person name="Bandaranaike D."/>
            <person name="Bellair M."/>
            <person name="Blankenburg K."/>
            <person name="Chao H."/>
            <person name="Dinh H."/>
            <person name="Doddapaneni H."/>
            <person name="Dugan-Rocha S."/>
            <person name="Elkadiri S."/>
            <person name="Gnanaolivu R."/>
            <person name="Hernandez B."/>
            <person name="Skinner E."/>
            <person name="Javaid M."/>
            <person name="Lee S."/>
            <person name="Li M."/>
            <person name="Ming W."/>
            <person name="Munidasa M."/>
            <person name="Muniz J."/>
            <person name="Nguyen L."/>
            <person name="Hughes D."/>
            <person name="Osuji N."/>
            <person name="Pu L.-L."/>
            <person name="Puazo M."/>
            <person name="Qu C."/>
            <person name="Quiroz J."/>
            <person name="Raj R."/>
            <person name="Weissenberger G."/>
            <person name="Xin Y."/>
            <person name="Zou X."/>
            <person name="Han Y."/>
            <person name="Worley K."/>
            <person name="Muzny D."/>
            <person name="Gibbs R."/>
        </authorList>
    </citation>
    <scope>NUCLEOTIDE SEQUENCE</scope>
    <source>
        <strain evidence="4">Sampled in the wild</strain>
    </source>
</reference>
<sequence>MMQKQGFTFEAENLQRPVVGCNYYKTACSSRTKYAEPRNEGVNELALENEFPHMAAIGYGKKEEIIWGCGGSLISENFVLTAAHCLQYGSFPAAWVRLGAVKIRNYLRDGGSEAQTYPIISRIPHPEFKASSKYYDIALLKIGSPLGTDELPLISKNIHPACLQVDEEEISAAIVTGWGSIGYGKSSSGFDTSIKGEICSLSDGQYGECKLTKDCNHAILLIAEGKKPVNCGFDMREPIVCCPFVLEEDRTPLTVPRIGSVTQQAVESNLPGGKARKEFPDGDSGGSLQIVKDKGSCQHQIMGVTSFAKSCMLQQSTAVYSRVPFYLKWIEDQVWKDREICSLSDGQYGECKLTKDCNHAILLIAEGKKPVNCGFDMREPIVCCPFALEEDRTPLTVPRIGSVTQQAVESNLPGGKARKACNKYKSVCKSNSDDSELYPHLAFIGYGEMNDIQWACAGSLISENFVLMAAHCITDLEQKTARWVRLGSHLSESSSRRSSNGSVIGQIHPILNIIQYPGYDIGTQLNDLALLKIGVAVEPDSFSTLSSSIHPACLQTSTQPITEAVGLGVSEIGTWDHIPLKIQRANLDVIRDSVCDAIRISNKHNEEDKPFLCTQVTSKGKFLCSFNSEGPMLVKNQIDGSCPHKVAGILMKGQLCGYNNATIIYTQICPYLKWIEDNVWP</sequence>
<dbReference type="InterPro" id="IPR009003">
    <property type="entry name" value="Peptidase_S1_PA"/>
</dbReference>
<protein>
    <recommendedName>
        <fullName evidence="3">Peptidase S1 domain-containing protein</fullName>
    </recommendedName>
</protein>
<organism evidence="4 5">
    <name type="scientific">Ladona fulva</name>
    <name type="common">Scarce chaser dragonfly</name>
    <name type="synonym">Libellula fulva</name>
    <dbReference type="NCBI Taxonomy" id="123851"/>
    <lineage>
        <taxon>Eukaryota</taxon>
        <taxon>Metazoa</taxon>
        <taxon>Ecdysozoa</taxon>
        <taxon>Arthropoda</taxon>
        <taxon>Hexapoda</taxon>
        <taxon>Insecta</taxon>
        <taxon>Pterygota</taxon>
        <taxon>Palaeoptera</taxon>
        <taxon>Odonata</taxon>
        <taxon>Epiprocta</taxon>
        <taxon>Anisoptera</taxon>
        <taxon>Libelluloidea</taxon>
        <taxon>Libellulidae</taxon>
        <taxon>Ladona</taxon>
    </lineage>
</organism>
<evidence type="ECO:0000313" key="5">
    <source>
        <dbReference type="Proteomes" id="UP000792457"/>
    </source>
</evidence>
<dbReference type="Gene3D" id="2.40.10.10">
    <property type="entry name" value="Trypsin-like serine proteases"/>
    <property type="match status" value="3"/>
</dbReference>
<comment type="caution">
    <text evidence="4">The sequence shown here is derived from an EMBL/GenBank/DDBJ whole genome shotgun (WGS) entry which is preliminary data.</text>
</comment>
<dbReference type="PROSITE" id="PS00134">
    <property type="entry name" value="TRYPSIN_HIS"/>
    <property type="match status" value="1"/>
</dbReference>
<dbReference type="PROSITE" id="PS50240">
    <property type="entry name" value="TRYPSIN_DOM"/>
    <property type="match status" value="2"/>
</dbReference>
<keyword evidence="1" id="KW-0732">Signal</keyword>
<dbReference type="InterPro" id="IPR001254">
    <property type="entry name" value="Trypsin_dom"/>
</dbReference>
<evidence type="ECO:0000256" key="1">
    <source>
        <dbReference type="ARBA" id="ARBA00022729"/>
    </source>
</evidence>
<dbReference type="Pfam" id="PF00089">
    <property type="entry name" value="Trypsin"/>
    <property type="match status" value="2"/>
</dbReference>
<dbReference type="SMART" id="SM00680">
    <property type="entry name" value="CLIP"/>
    <property type="match status" value="2"/>
</dbReference>
<dbReference type="InterPro" id="IPR043504">
    <property type="entry name" value="Peptidase_S1_PA_chymotrypsin"/>
</dbReference>
<dbReference type="GO" id="GO:0004252">
    <property type="term" value="F:serine-type endopeptidase activity"/>
    <property type="evidence" value="ECO:0007669"/>
    <property type="project" value="InterPro"/>
</dbReference>
<keyword evidence="2" id="KW-1015">Disulfide bond</keyword>
<dbReference type="AlphaFoldDB" id="A0A8K0K8N7"/>
<reference evidence="4" key="1">
    <citation type="submission" date="2013-04" db="EMBL/GenBank/DDBJ databases">
        <authorList>
            <person name="Qu J."/>
            <person name="Murali S.C."/>
            <person name="Bandaranaike D."/>
            <person name="Bellair M."/>
            <person name="Blankenburg K."/>
            <person name="Chao H."/>
            <person name="Dinh H."/>
            <person name="Doddapaneni H."/>
            <person name="Downs B."/>
            <person name="Dugan-Rocha S."/>
            <person name="Elkadiri S."/>
            <person name="Gnanaolivu R.D."/>
            <person name="Hernandez B."/>
            <person name="Javaid M."/>
            <person name="Jayaseelan J.C."/>
            <person name="Lee S."/>
            <person name="Li M."/>
            <person name="Ming W."/>
            <person name="Munidasa M."/>
            <person name="Muniz J."/>
            <person name="Nguyen L."/>
            <person name="Ongeri F."/>
            <person name="Osuji N."/>
            <person name="Pu L.-L."/>
            <person name="Puazo M."/>
            <person name="Qu C."/>
            <person name="Quiroz J."/>
            <person name="Raj R."/>
            <person name="Weissenberger G."/>
            <person name="Xin Y."/>
            <person name="Zou X."/>
            <person name="Han Y."/>
            <person name="Richards S."/>
            <person name="Worley K."/>
            <person name="Muzny D."/>
            <person name="Gibbs R."/>
        </authorList>
    </citation>
    <scope>NUCLEOTIDE SEQUENCE</scope>
    <source>
        <strain evidence="4">Sampled in the wild</strain>
    </source>
</reference>
<name>A0A8K0K8N7_LADFU</name>
<gene>
    <name evidence="4" type="ORF">J437_LFUL008367</name>
</gene>
<dbReference type="InterPro" id="IPR022700">
    <property type="entry name" value="CLIP"/>
</dbReference>
<proteinExistence type="predicted"/>
<dbReference type="PRINTS" id="PR00722">
    <property type="entry name" value="CHYMOTRYPSIN"/>
</dbReference>
<dbReference type="PANTHER" id="PTHR24260:SF147">
    <property type="entry name" value="EG:BACR7A4.3 PROTEIN-RELATED"/>
    <property type="match status" value="1"/>
</dbReference>
<evidence type="ECO:0000259" key="3">
    <source>
        <dbReference type="PROSITE" id="PS50240"/>
    </source>
</evidence>
<dbReference type="Proteomes" id="UP000792457">
    <property type="component" value="Unassembled WGS sequence"/>
</dbReference>
<dbReference type="SUPFAM" id="SSF50494">
    <property type="entry name" value="Trypsin-like serine proteases"/>
    <property type="match status" value="2"/>
</dbReference>
<accession>A0A8K0K8N7</accession>
<dbReference type="CDD" id="cd00190">
    <property type="entry name" value="Tryp_SPc"/>
    <property type="match status" value="1"/>
</dbReference>
<dbReference type="InterPro" id="IPR018114">
    <property type="entry name" value="TRYPSIN_HIS"/>
</dbReference>
<dbReference type="OrthoDB" id="6339452at2759"/>